<dbReference type="GO" id="GO:2001234">
    <property type="term" value="P:negative regulation of apoptotic signaling pathway"/>
    <property type="evidence" value="ECO:0007669"/>
    <property type="project" value="TreeGrafter"/>
</dbReference>
<comment type="similarity">
    <text evidence="5">Belongs to the BI1 family.</text>
</comment>
<evidence type="ECO:0000313" key="7">
    <source>
        <dbReference type="Proteomes" id="UP000410492"/>
    </source>
</evidence>
<evidence type="ECO:0000256" key="2">
    <source>
        <dbReference type="ARBA" id="ARBA00022692"/>
    </source>
</evidence>
<feature type="transmembrane region" description="Helical" evidence="5">
    <location>
        <begin position="192"/>
        <end position="211"/>
    </location>
</feature>
<feature type="transmembrane region" description="Helical" evidence="5">
    <location>
        <begin position="166"/>
        <end position="186"/>
    </location>
</feature>
<dbReference type="GO" id="GO:0016020">
    <property type="term" value="C:membrane"/>
    <property type="evidence" value="ECO:0007669"/>
    <property type="project" value="UniProtKB-SubCell"/>
</dbReference>
<dbReference type="PANTHER" id="PTHR23291">
    <property type="entry name" value="BAX INHIBITOR-RELATED"/>
    <property type="match status" value="1"/>
</dbReference>
<organism evidence="6 7">
    <name type="scientific">Callosobruchus maculatus</name>
    <name type="common">Southern cowpea weevil</name>
    <name type="synonym">Pulse bruchid</name>
    <dbReference type="NCBI Taxonomy" id="64391"/>
    <lineage>
        <taxon>Eukaryota</taxon>
        <taxon>Metazoa</taxon>
        <taxon>Ecdysozoa</taxon>
        <taxon>Arthropoda</taxon>
        <taxon>Hexapoda</taxon>
        <taxon>Insecta</taxon>
        <taxon>Pterygota</taxon>
        <taxon>Neoptera</taxon>
        <taxon>Endopterygota</taxon>
        <taxon>Coleoptera</taxon>
        <taxon>Polyphaga</taxon>
        <taxon>Cucujiformia</taxon>
        <taxon>Chrysomeloidea</taxon>
        <taxon>Chrysomelidae</taxon>
        <taxon>Bruchinae</taxon>
        <taxon>Bruchini</taxon>
        <taxon>Callosobruchus</taxon>
    </lineage>
</organism>
<feature type="non-terminal residue" evidence="6">
    <location>
        <position position="1"/>
    </location>
</feature>
<feature type="transmembrane region" description="Helical" evidence="5">
    <location>
        <begin position="78"/>
        <end position="97"/>
    </location>
</feature>
<keyword evidence="4 5" id="KW-0472">Membrane</keyword>
<dbReference type="PANTHER" id="PTHR23291:SF127">
    <property type="entry name" value="PROTEIN LIFEGUARD 1-LIKE"/>
    <property type="match status" value="1"/>
</dbReference>
<sequence>PPSRVDRSNQYDGDNGRSRRGSGTYYIEVVVEFQDQAIRQDFIRKVYTILAVMLLYTFGFVALCIFEKYTRLWVLEHTYVVFIALGIYIVPVFSLVCCDCARRVFPLNFILLSLVTISMAYIAAFASCFYDTKIVMSAFGGTALICILVTFIAWQDWFDVTTWGMYLCVAGCIVLMYGLVATIVALLTGSTIMYLIYSCLLCLLFSMFLMYDTQQVVGGKRIQLSTEEYILGALTLYIDIVTIFILLMDIIG</sequence>
<feature type="transmembrane region" description="Helical" evidence="5">
    <location>
        <begin position="134"/>
        <end position="154"/>
    </location>
</feature>
<comment type="subcellular location">
    <subcellularLocation>
        <location evidence="1">Membrane</location>
        <topology evidence="1">Multi-pass membrane protein</topology>
    </subcellularLocation>
</comment>
<accession>A0A653DKK1</accession>
<dbReference type="AlphaFoldDB" id="A0A653DKK1"/>
<feature type="transmembrane region" description="Helical" evidence="5">
    <location>
        <begin position="46"/>
        <end position="66"/>
    </location>
</feature>
<evidence type="ECO:0000256" key="5">
    <source>
        <dbReference type="RuleBase" id="RU004379"/>
    </source>
</evidence>
<reference evidence="6 7" key="1">
    <citation type="submission" date="2019-01" db="EMBL/GenBank/DDBJ databases">
        <authorList>
            <person name="Sayadi A."/>
        </authorList>
    </citation>
    <scope>NUCLEOTIDE SEQUENCE [LARGE SCALE GENOMIC DNA]</scope>
</reference>
<dbReference type="Pfam" id="PF01027">
    <property type="entry name" value="Bax1-I"/>
    <property type="match status" value="1"/>
</dbReference>
<protein>
    <submittedName>
        <fullName evidence="6">Uncharacterized protein</fullName>
    </submittedName>
</protein>
<proteinExistence type="inferred from homology"/>
<keyword evidence="7" id="KW-1185">Reference proteome</keyword>
<evidence type="ECO:0000256" key="3">
    <source>
        <dbReference type="ARBA" id="ARBA00022989"/>
    </source>
</evidence>
<dbReference type="OrthoDB" id="6624577at2759"/>
<name>A0A653DKK1_CALMS</name>
<gene>
    <name evidence="6" type="ORF">CALMAC_LOCUS18344</name>
</gene>
<evidence type="ECO:0000313" key="6">
    <source>
        <dbReference type="EMBL" id="VEN60751.1"/>
    </source>
</evidence>
<dbReference type="GO" id="GO:0005794">
    <property type="term" value="C:Golgi apparatus"/>
    <property type="evidence" value="ECO:0007669"/>
    <property type="project" value="TreeGrafter"/>
</dbReference>
<evidence type="ECO:0000256" key="1">
    <source>
        <dbReference type="ARBA" id="ARBA00004141"/>
    </source>
</evidence>
<feature type="transmembrane region" description="Helical" evidence="5">
    <location>
        <begin position="109"/>
        <end position="128"/>
    </location>
</feature>
<dbReference type="Proteomes" id="UP000410492">
    <property type="component" value="Unassembled WGS sequence"/>
</dbReference>
<dbReference type="GO" id="GO:0005783">
    <property type="term" value="C:endoplasmic reticulum"/>
    <property type="evidence" value="ECO:0007669"/>
    <property type="project" value="TreeGrafter"/>
</dbReference>
<dbReference type="InterPro" id="IPR006214">
    <property type="entry name" value="Bax_inhibitor_1-related"/>
</dbReference>
<feature type="transmembrane region" description="Helical" evidence="5">
    <location>
        <begin position="231"/>
        <end position="251"/>
    </location>
</feature>
<feature type="non-terminal residue" evidence="6">
    <location>
        <position position="252"/>
    </location>
</feature>
<dbReference type="EMBL" id="CAACVG010012745">
    <property type="protein sequence ID" value="VEN60751.1"/>
    <property type="molecule type" value="Genomic_DNA"/>
</dbReference>
<evidence type="ECO:0000256" key="4">
    <source>
        <dbReference type="ARBA" id="ARBA00023136"/>
    </source>
</evidence>
<keyword evidence="3 5" id="KW-1133">Transmembrane helix</keyword>
<keyword evidence="2 5" id="KW-0812">Transmembrane</keyword>